<dbReference type="AlphaFoldDB" id="E1Z2G6"/>
<dbReference type="PANTHER" id="PTHR21600">
    <property type="entry name" value="MITOCHONDRIAL RNA PSEUDOURIDINE SYNTHASE"/>
    <property type="match status" value="1"/>
</dbReference>
<name>E1Z2G6_CHLVA</name>
<gene>
    <name evidence="3" type="ORF">CHLNCDRAFT_56496</name>
</gene>
<dbReference type="InterPro" id="IPR050188">
    <property type="entry name" value="RluA_PseudoU_synthase"/>
</dbReference>
<dbReference type="SUPFAM" id="SSF55120">
    <property type="entry name" value="Pseudouridine synthase"/>
    <property type="match status" value="1"/>
</dbReference>
<reference evidence="3 4" key="1">
    <citation type="journal article" date="2010" name="Plant Cell">
        <title>The Chlorella variabilis NC64A genome reveals adaptation to photosymbiosis, coevolution with viruses, and cryptic sex.</title>
        <authorList>
            <person name="Blanc G."/>
            <person name="Duncan G."/>
            <person name="Agarkova I."/>
            <person name="Borodovsky M."/>
            <person name="Gurnon J."/>
            <person name="Kuo A."/>
            <person name="Lindquist E."/>
            <person name="Lucas S."/>
            <person name="Pangilinan J."/>
            <person name="Polle J."/>
            <person name="Salamov A."/>
            <person name="Terry A."/>
            <person name="Yamada T."/>
            <person name="Dunigan D.D."/>
            <person name="Grigoriev I.V."/>
            <person name="Claverie J.M."/>
            <person name="Van Etten J.L."/>
        </authorList>
    </citation>
    <scope>NUCLEOTIDE SEQUENCE [LARGE SCALE GENOMIC DNA]</scope>
    <source>
        <strain evidence="3 4">NC64A</strain>
    </source>
</reference>
<dbReference type="Gene3D" id="3.30.2350.10">
    <property type="entry name" value="Pseudouridine synthase"/>
    <property type="match status" value="1"/>
</dbReference>
<dbReference type="EMBL" id="GL433835">
    <property type="protein sequence ID" value="EFN59993.1"/>
    <property type="molecule type" value="Genomic_DNA"/>
</dbReference>
<dbReference type="GO" id="GO:0003723">
    <property type="term" value="F:RNA binding"/>
    <property type="evidence" value="ECO:0007669"/>
    <property type="project" value="InterPro"/>
</dbReference>
<dbReference type="eggNOG" id="KOG1919">
    <property type="taxonomic scope" value="Eukaryota"/>
</dbReference>
<evidence type="ECO:0000313" key="4">
    <source>
        <dbReference type="Proteomes" id="UP000008141"/>
    </source>
</evidence>
<accession>E1Z2G6</accession>
<dbReference type="OrthoDB" id="424794at2759"/>
<sequence length="476" mass="50399">MQGPDSPFPRLMEALAIPPAPGYRTLGARVEHVLAPRDGRLSELVTESLQLPQARGSDGLACCGPQHPHGKPFAGAAELLLRFGAIHTCPVAPTLPASILASMSQQQAAQVQRRRQEALQRAGNSSQARTPQRAAADAEVARHAYIRVHLHPKRFPAAYSVDWLDRLVASTEEYAVVSKPAGVPAAPTVDNWLECAPACAAQALGLPQPLLITHRLDQCTEGLLVLGRTKSFVARFNELVKRSSNQSSGGGGSSDSAGNSARRRSGGSSSGGEAEEEAQTEGGLGGGTAAAQRPLRKFYRAVTASPPPLGLLRHHLSIERQQQGLPQFTIAHEAPVGGSLPAELRVLQVQPVRLGEQAAGLWGCQEVFECTVELLTGRTHQIRAQLSAAGCPLLGDSLYQPLASPELRQRLFAGHPCHDLQQSSGRLLGEPEGGIGLQACKLLVADACMGGSAAQPAVFEAGAPWWRDRPLAQQPS</sequence>
<evidence type="ECO:0000313" key="3">
    <source>
        <dbReference type="EMBL" id="EFN59993.1"/>
    </source>
</evidence>
<dbReference type="PANTHER" id="PTHR21600:SF52">
    <property type="entry name" value="PSEUDOURIDINE SYNTHASE RSUA_RLUA-LIKE DOMAIN-CONTAINING PROTEIN"/>
    <property type="match status" value="1"/>
</dbReference>
<dbReference type="OMA" id="GEHHSYK"/>
<dbReference type="CDD" id="cd02869">
    <property type="entry name" value="PseudoU_synth_RluA_like"/>
    <property type="match status" value="1"/>
</dbReference>
<dbReference type="STRING" id="554065.E1Z2G6"/>
<dbReference type="KEGG" id="cvr:CHLNCDRAFT_56496"/>
<evidence type="ECO:0000259" key="2">
    <source>
        <dbReference type="Pfam" id="PF00849"/>
    </source>
</evidence>
<feature type="region of interest" description="Disordered" evidence="1">
    <location>
        <begin position="243"/>
        <end position="289"/>
    </location>
</feature>
<proteinExistence type="predicted"/>
<dbReference type="GO" id="GO:0009982">
    <property type="term" value="F:pseudouridine synthase activity"/>
    <property type="evidence" value="ECO:0007669"/>
    <property type="project" value="InterPro"/>
</dbReference>
<dbReference type="Proteomes" id="UP000008141">
    <property type="component" value="Unassembled WGS sequence"/>
</dbReference>
<feature type="domain" description="Pseudouridine synthase RsuA/RluA-like" evidence="2">
    <location>
        <begin position="174"/>
        <end position="242"/>
    </location>
</feature>
<keyword evidence="4" id="KW-1185">Reference proteome</keyword>
<dbReference type="InParanoid" id="E1Z2G6"/>
<dbReference type="FunCoup" id="E1Z2G6">
    <property type="interactions" value="233"/>
</dbReference>
<protein>
    <recommendedName>
        <fullName evidence="2">Pseudouridine synthase RsuA/RluA-like domain-containing protein</fullName>
    </recommendedName>
</protein>
<dbReference type="RefSeq" id="XP_005852095.1">
    <property type="nucleotide sequence ID" value="XM_005852033.1"/>
</dbReference>
<evidence type="ECO:0000256" key="1">
    <source>
        <dbReference type="SAM" id="MobiDB-lite"/>
    </source>
</evidence>
<dbReference type="Pfam" id="PF00849">
    <property type="entry name" value="PseudoU_synth_2"/>
    <property type="match status" value="1"/>
</dbReference>
<organism evidence="4">
    <name type="scientific">Chlorella variabilis</name>
    <name type="common">Green alga</name>
    <dbReference type="NCBI Taxonomy" id="554065"/>
    <lineage>
        <taxon>Eukaryota</taxon>
        <taxon>Viridiplantae</taxon>
        <taxon>Chlorophyta</taxon>
        <taxon>core chlorophytes</taxon>
        <taxon>Trebouxiophyceae</taxon>
        <taxon>Chlorellales</taxon>
        <taxon>Chlorellaceae</taxon>
        <taxon>Chlorella clade</taxon>
        <taxon>Chlorella</taxon>
    </lineage>
</organism>
<dbReference type="InterPro" id="IPR020103">
    <property type="entry name" value="PsdUridine_synth_cat_dom_sf"/>
</dbReference>
<dbReference type="GeneID" id="17359411"/>
<dbReference type="GO" id="GO:0000455">
    <property type="term" value="P:enzyme-directed rRNA pseudouridine synthesis"/>
    <property type="evidence" value="ECO:0007669"/>
    <property type="project" value="TreeGrafter"/>
</dbReference>
<dbReference type="InterPro" id="IPR006145">
    <property type="entry name" value="PsdUridine_synth_RsuA/RluA"/>
</dbReference>